<name>A0A2K3DVD8_CHLRE</name>
<feature type="compositionally biased region" description="Low complexity" evidence="1">
    <location>
        <begin position="252"/>
        <end position="261"/>
    </location>
</feature>
<feature type="compositionally biased region" description="Basic and acidic residues" evidence="1">
    <location>
        <begin position="195"/>
        <end position="206"/>
    </location>
</feature>
<dbReference type="KEGG" id="cre:CHLRE_03g146227v5"/>
<dbReference type="Gramene" id="PNW84507">
    <property type="protein sequence ID" value="PNW84507"/>
    <property type="gene ID" value="CHLRE_03g146227v5"/>
</dbReference>
<feature type="region of interest" description="Disordered" evidence="1">
    <location>
        <begin position="192"/>
        <end position="217"/>
    </location>
</feature>
<feature type="compositionally biased region" description="Polar residues" evidence="1">
    <location>
        <begin position="866"/>
        <end position="878"/>
    </location>
</feature>
<protein>
    <submittedName>
        <fullName evidence="2">Uncharacterized protein</fullName>
    </submittedName>
</protein>
<keyword evidence="3" id="KW-1185">Reference proteome</keyword>
<feature type="compositionally biased region" description="Basic and acidic residues" evidence="1">
    <location>
        <begin position="636"/>
        <end position="647"/>
    </location>
</feature>
<feature type="compositionally biased region" description="Basic residues" evidence="1">
    <location>
        <begin position="620"/>
        <end position="635"/>
    </location>
</feature>
<accession>A0A2K3DVD8</accession>
<dbReference type="PaxDb" id="3055-EDP01495"/>
<dbReference type="EMBL" id="CM008964">
    <property type="protein sequence ID" value="PNW84507.1"/>
    <property type="molecule type" value="Genomic_DNA"/>
</dbReference>
<feature type="compositionally biased region" description="Low complexity" evidence="1">
    <location>
        <begin position="522"/>
        <end position="571"/>
    </location>
</feature>
<dbReference type="InParanoid" id="A0A2K3DVD8"/>
<dbReference type="OrthoDB" id="543067at2759"/>
<sequence length="978" mass="103256">MARSKEPWFEYLLRNKAIRTFLTSYNEAEWEEVCKLCLLYGILHLDLKDGRGDVARLRELVGVGHSGATVDNALPGIQEKLAELKFQLDEVASGLPHGQMPHAARDDTGRAAQAPAIPGPPRRALAPWGEDPVEQQLRRQAAETKVALRQAERFLRYTKGSAKLAIDPQDMPRKLVDKAVAAVAAANAVGPDVRPPSEWRTGDSERTFTPPGKKRGPVMPGAGLMGAEYPAWWGDAVGWASGGGEGEPQWVPGPRSRSAPRPGRRAPRLAYSVQADQDKPPLWRDDLVTARYLDVPSSGYGRNSPPRVPQQYLPPPAQDPVLAPAYLQQQGPHAFAPPAPVAPPPMPTQQQPPFGVPPPGPWGDGGAWGSGDGYGRAAYGSDAGVYGPGAVGPQLYAVYPNQAYPNQAYGFGPGWSKQAQRRWEEAVYGRPPWKPIKTSKEVAQSRIREMVQADKAAARAQRAARQRAAEAAAAGSPWQAPSANQPPRKTPERPRSAGPSEVAESLASNPYTSWFMEPRQDQAGQQQQQQAAAEAEARQQQQQGQRISAAWGAPAGGAPAVIAVDTSAAAKPPTPPPQDGTARPTAAPSGAGPGGLHPFDLGPAAAELKARSSGSEAGSHQRHHHQGQHYQHHHRFPDVRTHSEWELGNHNLPMPPPDSPDRFPSIRSPGGTLRRSGPPPQGPAHPGAQYPGVTEPLSGPGPDAFARGPDGSCPPARRMAWGSDAQGPSWPDAAPYSAAWEDPSQYGGQQWERQGVNAAWGGGGNGGAAPGGMYGGAGGGVGPYRWGEPAGSSWFGGGGGGVMGGGGGGGAYGPRISPRAEALRTVRPEVVKWSKTWVGDFGHLEEPRFPPGRLPSAFDKPPSRPEPSQRTMSGSSHRTAPAAEQVAAAGSAAAEAAAAAAPVLPSGGWMDRVMAQVSKLRSDREEAEVAIAMEAASAWRQGGGEAAGEELASGPRGELKRDQSCRQLPRSRAVELGG</sequence>
<gene>
    <name evidence="2" type="ORF">CHLRE_03g146227v5</name>
</gene>
<organism evidence="2 3">
    <name type="scientific">Chlamydomonas reinhardtii</name>
    <name type="common">Chlamydomonas smithii</name>
    <dbReference type="NCBI Taxonomy" id="3055"/>
    <lineage>
        <taxon>Eukaryota</taxon>
        <taxon>Viridiplantae</taxon>
        <taxon>Chlorophyta</taxon>
        <taxon>core chlorophytes</taxon>
        <taxon>Chlorophyceae</taxon>
        <taxon>CS clade</taxon>
        <taxon>Chlamydomonadales</taxon>
        <taxon>Chlamydomonadaceae</taxon>
        <taxon>Chlamydomonas</taxon>
    </lineage>
</organism>
<dbReference type="RefSeq" id="XP_042925577.1">
    <property type="nucleotide sequence ID" value="XM_043060447.1"/>
</dbReference>
<evidence type="ECO:0000256" key="1">
    <source>
        <dbReference type="SAM" id="MobiDB-lite"/>
    </source>
</evidence>
<dbReference type="AlphaFoldDB" id="A0A2K3DVD8"/>
<feature type="region of interest" description="Disordered" evidence="1">
    <location>
        <begin position="461"/>
        <end position="747"/>
    </location>
</feature>
<dbReference type="Proteomes" id="UP000006906">
    <property type="component" value="Chromosome 3"/>
</dbReference>
<proteinExistence type="predicted"/>
<dbReference type="ExpressionAtlas" id="A0A2K3DVD8">
    <property type="expression patterns" value="baseline and differential"/>
</dbReference>
<evidence type="ECO:0000313" key="2">
    <source>
        <dbReference type="EMBL" id="PNW84507.1"/>
    </source>
</evidence>
<feature type="region of interest" description="Disordered" evidence="1">
    <location>
        <begin position="939"/>
        <end position="978"/>
    </location>
</feature>
<dbReference type="GeneID" id="5721229"/>
<evidence type="ECO:0000313" key="3">
    <source>
        <dbReference type="Proteomes" id="UP000006906"/>
    </source>
</evidence>
<reference evidence="2 3" key="1">
    <citation type="journal article" date="2007" name="Science">
        <title>The Chlamydomonas genome reveals the evolution of key animal and plant functions.</title>
        <authorList>
            <person name="Merchant S.S."/>
            <person name="Prochnik S.E."/>
            <person name="Vallon O."/>
            <person name="Harris E.H."/>
            <person name="Karpowicz S.J."/>
            <person name="Witman G.B."/>
            <person name="Terry A."/>
            <person name="Salamov A."/>
            <person name="Fritz-Laylin L.K."/>
            <person name="Marechal-Drouard L."/>
            <person name="Marshall W.F."/>
            <person name="Qu L.H."/>
            <person name="Nelson D.R."/>
            <person name="Sanderfoot A.A."/>
            <person name="Spalding M.H."/>
            <person name="Kapitonov V.V."/>
            <person name="Ren Q."/>
            <person name="Ferris P."/>
            <person name="Lindquist E."/>
            <person name="Shapiro H."/>
            <person name="Lucas S.M."/>
            <person name="Grimwood J."/>
            <person name="Schmutz J."/>
            <person name="Cardol P."/>
            <person name="Cerutti H."/>
            <person name="Chanfreau G."/>
            <person name="Chen C.L."/>
            <person name="Cognat V."/>
            <person name="Croft M.T."/>
            <person name="Dent R."/>
            <person name="Dutcher S."/>
            <person name="Fernandez E."/>
            <person name="Fukuzawa H."/>
            <person name="Gonzalez-Ballester D."/>
            <person name="Gonzalez-Halphen D."/>
            <person name="Hallmann A."/>
            <person name="Hanikenne M."/>
            <person name="Hippler M."/>
            <person name="Inwood W."/>
            <person name="Jabbari K."/>
            <person name="Kalanon M."/>
            <person name="Kuras R."/>
            <person name="Lefebvre P.A."/>
            <person name="Lemaire S.D."/>
            <person name="Lobanov A.V."/>
            <person name="Lohr M."/>
            <person name="Manuell A."/>
            <person name="Meier I."/>
            <person name="Mets L."/>
            <person name="Mittag M."/>
            <person name="Mittelmeier T."/>
            <person name="Moroney J.V."/>
            <person name="Moseley J."/>
            <person name="Napoli C."/>
            <person name="Nedelcu A.M."/>
            <person name="Niyogi K."/>
            <person name="Novoselov S.V."/>
            <person name="Paulsen I.T."/>
            <person name="Pazour G."/>
            <person name="Purton S."/>
            <person name="Ral J.P."/>
            <person name="Riano-Pachon D.M."/>
            <person name="Riekhof W."/>
            <person name="Rymarquis L."/>
            <person name="Schroda M."/>
            <person name="Stern D."/>
            <person name="Umen J."/>
            <person name="Willows R."/>
            <person name="Wilson N."/>
            <person name="Zimmer S.L."/>
            <person name="Allmer J."/>
            <person name="Balk J."/>
            <person name="Bisova K."/>
            <person name="Chen C.J."/>
            <person name="Elias M."/>
            <person name="Gendler K."/>
            <person name="Hauser C."/>
            <person name="Lamb M.R."/>
            <person name="Ledford H."/>
            <person name="Long J.C."/>
            <person name="Minagawa J."/>
            <person name="Page M.D."/>
            <person name="Pan J."/>
            <person name="Pootakham W."/>
            <person name="Roje S."/>
            <person name="Rose A."/>
            <person name="Stahlberg E."/>
            <person name="Terauchi A.M."/>
            <person name="Yang P."/>
            <person name="Ball S."/>
            <person name="Bowler C."/>
            <person name="Dieckmann C.L."/>
            <person name="Gladyshev V.N."/>
            <person name="Green P."/>
            <person name="Jorgensen R."/>
            <person name="Mayfield S."/>
            <person name="Mueller-Roeber B."/>
            <person name="Rajamani S."/>
            <person name="Sayre R.T."/>
            <person name="Brokstein P."/>
            <person name="Dubchak I."/>
            <person name="Goodstein D."/>
            <person name="Hornick L."/>
            <person name="Huang Y.W."/>
            <person name="Jhaveri J."/>
            <person name="Luo Y."/>
            <person name="Martinez D."/>
            <person name="Ngau W.C."/>
            <person name="Otillar B."/>
            <person name="Poliakov A."/>
            <person name="Porter A."/>
            <person name="Szajkowski L."/>
            <person name="Werner G."/>
            <person name="Zhou K."/>
            <person name="Grigoriev I.V."/>
            <person name="Rokhsar D.S."/>
            <person name="Grossman A.R."/>
        </authorList>
    </citation>
    <scope>NUCLEOTIDE SEQUENCE [LARGE SCALE GENOMIC DNA]</scope>
    <source>
        <strain evidence="3">CC-503</strain>
    </source>
</reference>
<feature type="region of interest" description="Disordered" evidence="1">
    <location>
        <begin position="98"/>
        <end position="123"/>
    </location>
</feature>
<feature type="compositionally biased region" description="Low complexity" evidence="1">
    <location>
        <begin position="579"/>
        <end position="590"/>
    </location>
</feature>
<feature type="region of interest" description="Disordered" evidence="1">
    <location>
        <begin position="841"/>
        <end position="899"/>
    </location>
</feature>
<feature type="compositionally biased region" description="Low complexity" evidence="1">
    <location>
        <begin position="880"/>
        <end position="899"/>
    </location>
</feature>
<feature type="region of interest" description="Disordered" evidence="1">
    <location>
        <begin position="243"/>
        <end position="271"/>
    </location>
</feature>